<evidence type="ECO:0000256" key="1">
    <source>
        <dbReference type="SAM" id="MobiDB-lite"/>
    </source>
</evidence>
<name>A0ABR1JWJ1_9AGAR</name>
<feature type="region of interest" description="Disordered" evidence="1">
    <location>
        <begin position="281"/>
        <end position="325"/>
    </location>
</feature>
<comment type="caution">
    <text evidence="2">The sequence shown here is derived from an EMBL/GenBank/DDBJ whole genome shotgun (WGS) entry which is preliminary data.</text>
</comment>
<feature type="compositionally biased region" description="Low complexity" evidence="1">
    <location>
        <begin position="237"/>
        <end position="246"/>
    </location>
</feature>
<proteinExistence type="predicted"/>
<sequence>MFEESCLTCGKHIDDGRAFCSNECEQLDAASPSISSASSALSSPSLGFALGNGDVPALVPSAIGAAFANYHSRDRQSLSSSSASSTAWSVVTDDDDEDAAYAIANDSCYSVDSGPEPKSSLYPPPLSYARRPASTNNSSAAPHLHRRTSSGSFPAHVGGAPRSAPLHYNSSTEDDDDSDLGSSSVLAQTAPGDKSTITKSRRSRNRASLPAYFSLLQMNSSGPSIEAQRSSPSLSVTSAQTASAARPSPPTPKLAVSTAAFHYPMQATPRGRKRDLAIHRSSCLSRQDSSPSRSRSRSRSPPMARPDPGYRSRLGSSSSKNSVEQVFDWTVTDMPRGRTAVRRNSSPPPKMVSSIRAMEEFTSASPSYRKADSGSRQPRTRGRARIDELDGIGTSQEHPGFGHGRSGLLDRERVLVQRAIGRPFR</sequence>
<feature type="compositionally biased region" description="Polar residues" evidence="1">
    <location>
        <begin position="222"/>
        <end position="236"/>
    </location>
</feature>
<evidence type="ECO:0000313" key="2">
    <source>
        <dbReference type="EMBL" id="KAK7467347.1"/>
    </source>
</evidence>
<gene>
    <name evidence="2" type="ORF">VKT23_004404</name>
</gene>
<organism evidence="2 3">
    <name type="scientific">Marasmiellus scandens</name>
    <dbReference type="NCBI Taxonomy" id="2682957"/>
    <lineage>
        <taxon>Eukaryota</taxon>
        <taxon>Fungi</taxon>
        <taxon>Dikarya</taxon>
        <taxon>Basidiomycota</taxon>
        <taxon>Agaricomycotina</taxon>
        <taxon>Agaricomycetes</taxon>
        <taxon>Agaricomycetidae</taxon>
        <taxon>Agaricales</taxon>
        <taxon>Marasmiineae</taxon>
        <taxon>Omphalotaceae</taxon>
        <taxon>Marasmiellus</taxon>
    </lineage>
</organism>
<feature type="compositionally biased region" description="Low complexity" evidence="1">
    <location>
        <begin position="312"/>
        <end position="322"/>
    </location>
</feature>
<evidence type="ECO:0000313" key="3">
    <source>
        <dbReference type="Proteomes" id="UP001498398"/>
    </source>
</evidence>
<accession>A0ABR1JWJ1</accession>
<feature type="region of interest" description="Disordered" evidence="1">
    <location>
        <begin position="222"/>
        <end position="253"/>
    </location>
</feature>
<keyword evidence="3" id="KW-1185">Reference proteome</keyword>
<dbReference type="Proteomes" id="UP001498398">
    <property type="component" value="Unassembled WGS sequence"/>
</dbReference>
<reference evidence="2 3" key="1">
    <citation type="submission" date="2024-01" db="EMBL/GenBank/DDBJ databases">
        <title>A draft genome for the cacao thread blight pathogen Marasmiellus scandens.</title>
        <authorList>
            <person name="Baruah I.K."/>
            <person name="Leung J."/>
            <person name="Bukari Y."/>
            <person name="Amoako-Attah I."/>
            <person name="Meinhardt L.W."/>
            <person name="Bailey B.A."/>
            <person name="Cohen S.P."/>
        </authorList>
    </citation>
    <scope>NUCLEOTIDE SEQUENCE [LARGE SCALE GENOMIC DNA]</scope>
    <source>
        <strain evidence="2 3">GH-19</strain>
    </source>
</reference>
<feature type="region of interest" description="Disordered" evidence="1">
    <location>
        <begin position="362"/>
        <end position="384"/>
    </location>
</feature>
<dbReference type="EMBL" id="JBANRG010000004">
    <property type="protein sequence ID" value="KAK7467347.1"/>
    <property type="molecule type" value="Genomic_DNA"/>
</dbReference>
<feature type="compositionally biased region" description="Low complexity" evidence="1">
    <location>
        <begin position="281"/>
        <end position="293"/>
    </location>
</feature>
<feature type="region of interest" description="Disordered" evidence="1">
    <location>
        <begin position="110"/>
        <end position="204"/>
    </location>
</feature>
<protein>
    <submittedName>
        <fullName evidence="2">Uncharacterized protein</fullName>
    </submittedName>
</protein>